<reference evidence="2" key="1">
    <citation type="journal article" date="2021" name="G3 (Bethesda)">
        <title>Genome and transcriptome analysis of the beet armyworm Spodoptera exigua reveals targets for pest control. .</title>
        <authorList>
            <person name="Simon S."/>
            <person name="Breeschoten T."/>
            <person name="Jansen H.J."/>
            <person name="Dirks R.P."/>
            <person name="Schranz M.E."/>
            <person name="Ros V.I.D."/>
        </authorList>
    </citation>
    <scope>NUCLEOTIDE SEQUENCE</scope>
    <source>
        <strain evidence="2">TB_SE_WUR_2020</strain>
    </source>
</reference>
<dbReference type="Proteomes" id="UP000814243">
    <property type="component" value="Unassembled WGS sequence"/>
</dbReference>
<gene>
    <name evidence="2" type="ORF">HF086_011419</name>
</gene>
<dbReference type="EMBL" id="JACEFF010000228">
    <property type="protein sequence ID" value="KAH9641527.1"/>
    <property type="molecule type" value="Genomic_DNA"/>
</dbReference>
<feature type="compositionally biased region" description="Low complexity" evidence="1">
    <location>
        <begin position="40"/>
        <end position="49"/>
    </location>
</feature>
<feature type="compositionally biased region" description="Basic residues" evidence="1">
    <location>
        <begin position="50"/>
        <end position="65"/>
    </location>
</feature>
<accession>A0A922MSG9</accession>
<feature type="region of interest" description="Disordered" evidence="1">
    <location>
        <begin position="1"/>
        <end position="65"/>
    </location>
</feature>
<proteinExistence type="predicted"/>
<dbReference type="AlphaFoldDB" id="A0A922MSG9"/>
<name>A0A922MSG9_SPOEX</name>
<sequence>MVGVVYNEELRQRRRSGGLETRADGSAGDHDAHPGGAGAGRAPAPGLALRARRHTPALRQRTLRRPRKGRLSKLYVSLVFHMCCALCPHLRV</sequence>
<comment type="caution">
    <text evidence="2">The sequence shown here is derived from an EMBL/GenBank/DDBJ whole genome shotgun (WGS) entry which is preliminary data.</text>
</comment>
<evidence type="ECO:0000256" key="1">
    <source>
        <dbReference type="SAM" id="MobiDB-lite"/>
    </source>
</evidence>
<evidence type="ECO:0000313" key="2">
    <source>
        <dbReference type="EMBL" id="KAH9641527.1"/>
    </source>
</evidence>
<feature type="compositionally biased region" description="Basic and acidic residues" evidence="1">
    <location>
        <begin position="21"/>
        <end position="33"/>
    </location>
</feature>
<evidence type="ECO:0000313" key="3">
    <source>
        <dbReference type="Proteomes" id="UP000814243"/>
    </source>
</evidence>
<organism evidence="2 3">
    <name type="scientific">Spodoptera exigua</name>
    <name type="common">Beet armyworm</name>
    <name type="synonym">Noctua fulgens</name>
    <dbReference type="NCBI Taxonomy" id="7107"/>
    <lineage>
        <taxon>Eukaryota</taxon>
        <taxon>Metazoa</taxon>
        <taxon>Ecdysozoa</taxon>
        <taxon>Arthropoda</taxon>
        <taxon>Hexapoda</taxon>
        <taxon>Insecta</taxon>
        <taxon>Pterygota</taxon>
        <taxon>Neoptera</taxon>
        <taxon>Endopterygota</taxon>
        <taxon>Lepidoptera</taxon>
        <taxon>Glossata</taxon>
        <taxon>Ditrysia</taxon>
        <taxon>Noctuoidea</taxon>
        <taxon>Noctuidae</taxon>
        <taxon>Amphipyrinae</taxon>
        <taxon>Spodoptera</taxon>
    </lineage>
</organism>
<protein>
    <submittedName>
        <fullName evidence="2">Uncharacterized protein</fullName>
    </submittedName>
</protein>